<gene>
    <name evidence="2" type="ORF">APG12_01756</name>
</gene>
<dbReference type="AlphaFoldDB" id="A0A150IV72"/>
<dbReference type="Proteomes" id="UP000092403">
    <property type="component" value="Unassembled WGS sequence"/>
</dbReference>
<evidence type="ECO:0000313" key="3">
    <source>
        <dbReference type="Proteomes" id="UP000092403"/>
    </source>
</evidence>
<dbReference type="EMBL" id="LNJC01000057">
    <property type="protein sequence ID" value="KYC48909.1"/>
    <property type="molecule type" value="Genomic_DNA"/>
</dbReference>
<evidence type="ECO:0000256" key="1">
    <source>
        <dbReference type="SAM" id="Phobius"/>
    </source>
</evidence>
<proteinExistence type="predicted"/>
<keyword evidence="1" id="KW-0472">Membrane</keyword>
<organism evidence="2 3">
    <name type="scientific">Candidatus Methanofastidiosum methylothiophilum</name>
    <dbReference type="NCBI Taxonomy" id="1705564"/>
    <lineage>
        <taxon>Archaea</taxon>
        <taxon>Methanobacteriati</taxon>
        <taxon>Methanobacteriota</taxon>
        <taxon>Stenosarchaea group</taxon>
        <taxon>Candidatus Methanofastidiosia</taxon>
        <taxon>Candidatus Methanofastidiosales</taxon>
        <taxon>Candidatus Methanofastidiosaceae</taxon>
        <taxon>Candidatus Methanofastidiosum</taxon>
    </lineage>
</organism>
<feature type="transmembrane region" description="Helical" evidence="1">
    <location>
        <begin position="20"/>
        <end position="38"/>
    </location>
</feature>
<name>A0A150IV72_9EURY</name>
<keyword evidence="1" id="KW-1133">Transmembrane helix</keyword>
<comment type="caution">
    <text evidence="2">The sequence shown here is derived from an EMBL/GenBank/DDBJ whole genome shotgun (WGS) entry which is preliminary data.</text>
</comment>
<reference evidence="2 3" key="1">
    <citation type="journal article" date="2016" name="ISME J.">
        <title>Chasing the elusive Euryarchaeota class WSA2: genomes reveal a uniquely fastidious methyl-reducing methanogen.</title>
        <authorList>
            <person name="Nobu M.K."/>
            <person name="Narihiro T."/>
            <person name="Kuroda K."/>
            <person name="Mei R."/>
            <person name="Liu W.T."/>
        </authorList>
    </citation>
    <scope>NUCLEOTIDE SEQUENCE [LARGE SCALE GENOMIC DNA]</scope>
    <source>
        <strain evidence="2">BMIXfssc0709_Meth_Bin006</strain>
    </source>
</reference>
<protein>
    <submittedName>
        <fullName evidence="2">Uncharacterized protein</fullName>
    </submittedName>
</protein>
<keyword evidence="1" id="KW-0812">Transmembrane</keyword>
<accession>A0A150IV72</accession>
<sequence length="172" mass="19288">MLVTCNIVFKGIKMKMGKHTIIISGIMAVLIVVVMISGCTDDTKQYGTEIYKGNWKVGTDHFGGVKQEVIDAFSGDYVAYKNGTTITLIGTGKQMSVDNDTLHQIKIVFTKDGKNVNTTYYLDDRLGGYSYTNQTTTEQMFNITKNVWELSLTTSEEQLSQELDERTEEVKL</sequence>
<evidence type="ECO:0000313" key="2">
    <source>
        <dbReference type="EMBL" id="KYC48909.1"/>
    </source>
</evidence>